<dbReference type="AlphaFoldDB" id="A0AAV3ZFR9"/>
<dbReference type="PANTHER" id="PTHR20982">
    <property type="entry name" value="RIBOSOME RECYCLING FACTOR"/>
    <property type="match status" value="1"/>
</dbReference>
<dbReference type="FunFam" id="3.30.1360.40:FF:000001">
    <property type="entry name" value="Ribosome-recycling factor"/>
    <property type="match status" value="1"/>
</dbReference>
<evidence type="ECO:0000313" key="7">
    <source>
        <dbReference type="Proteomes" id="UP000735302"/>
    </source>
</evidence>
<gene>
    <name evidence="6" type="ORF">PoB_002049500</name>
</gene>
<dbReference type="GO" id="GO:0006412">
    <property type="term" value="P:translation"/>
    <property type="evidence" value="ECO:0007669"/>
    <property type="project" value="UniProtKB-KW"/>
</dbReference>
<evidence type="ECO:0000259" key="5">
    <source>
        <dbReference type="Pfam" id="PF01765"/>
    </source>
</evidence>
<dbReference type="Proteomes" id="UP000735302">
    <property type="component" value="Unassembled WGS sequence"/>
</dbReference>
<reference evidence="6 7" key="1">
    <citation type="journal article" date="2021" name="Elife">
        <title>Chloroplast acquisition without the gene transfer in kleptoplastic sea slugs, Plakobranchus ocellatus.</title>
        <authorList>
            <person name="Maeda T."/>
            <person name="Takahashi S."/>
            <person name="Yoshida T."/>
            <person name="Shimamura S."/>
            <person name="Takaki Y."/>
            <person name="Nagai Y."/>
            <person name="Toyoda A."/>
            <person name="Suzuki Y."/>
            <person name="Arimoto A."/>
            <person name="Ishii H."/>
            <person name="Satoh N."/>
            <person name="Nishiyama T."/>
            <person name="Hasebe M."/>
            <person name="Maruyama T."/>
            <person name="Minagawa J."/>
            <person name="Obokata J."/>
            <person name="Shigenobu S."/>
        </authorList>
    </citation>
    <scope>NUCLEOTIDE SEQUENCE [LARGE SCALE GENOMIC DNA]</scope>
</reference>
<evidence type="ECO:0000256" key="4">
    <source>
        <dbReference type="ARBA" id="ARBA00033107"/>
    </source>
</evidence>
<dbReference type="InterPro" id="IPR023584">
    <property type="entry name" value="Ribosome_recyc_fac_dom"/>
</dbReference>
<keyword evidence="7" id="KW-1185">Reference proteome</keyword>
<organism evidence="6 7">
    <name type="scientific">Plakobranchus ocellatus</name>
    <dbReference type="NCBI Taxonomy" id="259542"/>
    <lineage>
        <taxon>Eukaryota</taxon>
        <taxon>Metazoa</taxon>
        <taxon>Spiralia</taxon>
        <taxon>Lophotrochozoa</taxon>
        <taxon>Mollusca</taxon>
        <taxon>Gastropoda</taxon>
        <taxon>Heterobranchia</taxon>
        <taxon>Euthyneura</taxon>
        <taxon>Panpulmonata</taxon>
        <taxon>Sacoglossa</taxon>
        <taxon>Placobranchoidea</taxon>
        <taxon>Plakobranchidae</taxon>
        <taxon>Plakobranchus</taxon>
    </lineage>
</organism>
<evidence type="ECO:0000313" key="6">
    <source>
        <dbReference type="EMBL" id="GFN93989.1"/>
    </source>
</evidence>
<comment type="caution">
    <text evidence="6">The sequence shown here is derived from an EMBL/GenBank/DDBJ whole genome shotgun (WGS) entry which is preliminary data.</text>
</comment>
<proteinExistence type="inferred from homology"/>
<dbReference type="PANTHER" id="PTHR20982:SF3">
    <property type="entry name" value="MITOCHONDRIAL RIBOSOME RECYCLING FACTOR PSEUDO 1"/>
    <property type="match status" value="1"/>
</dbReference>
<name>A0AAV3ZFR9_9GAST</name>
<dbReference type="Pfam" id="PF01765">
    <property type="entry name" value="RRF"/>
    <property type="match status" value="1"/>
</dbReference>
<dbReference type="SUPFAM" id="SSF55194">
    <property type="entry name" value="Ribosome recycling factor, RRF"/>
    <property type="match status" value="1"/>
</dbReference>
<keyword evidence="3" id="KW-0648">Protein biosynthesis</keyword>
<feature type="domain" description="Ribosome recycling factor" evidence="5">
    <location>
        <begin position="130"/>
        <end position="292"/>
    </location>
</feature>
<evidence type="ECO:0000256" key="3">
    <source>
        <dbReference type="ARBA" id="ARBA00022917"/>
    </source>
</evidence>
<dbReference type="InterPro" id="IPR036191">
    <property type="entry name" value="RRF_sf"/>
</dbReference>
<comment type="similarity">
    <text evidence="1">Belongs to the RRF family.</text>
</comment>
<evidence type="ECO:0000256" key="1">
    <source>
        <dbReference type="ARBA" id="ARBA00005912"/>
    </source>
</evidence>
<accession>A0AAV3ZFR9</accession>
<dbReference type="GO" id="GO:0043023">
    <property type="term" value="F:ribosomal large subunit binding"/>
    <property type="evidence" value="ECO:0007669"/>
    <property type="project" value="TreeGrafter"/>
</dbReference>
<sequence length="295" mass="33229">MGFHRNFFVPVLRRSITLKIVHLNGGLLPSFPTQALNHLKFCSSSTAKSVSVGLISRQAQWQKTSCFSAKPQLLQPPHNLSWSIWRAYAKKGKDKGGKAHKKVTLTEDQLDGVVDMERVKREFDQVVEDLKEKFIHQLTVRTSQGVFDNLTVKTPDGNFPLIQLGQVIQKSPQLLTINMAFSPQYIPQVKQALTDSGLNINPQQDGTSLFIPLPKVTREHRENLAKNAKMLSEQSKKSMREIYSKHAKKIKASKQGHSSDDLIAADDMVKDLMHSLIHQVEEMTTLKQKELLGGK</sequence>
<protein>
    <recommendedName>
        <fullName evidence="2">Ribosome-recycling factor, mitochondrial</fullName>
    </recommendedName>
    <alternativeName>
        <fullName evidence="4">Ribosome-releasing factor, mitochondrial</fullName>
    </alternativeName>
</protein>
<dbReference type="GO" id="GO:0005739">
    <property type="term" value="C:mitochondrion"/>
    <property type="evidence" value="ECO:0007669"/>
    <property type="project" value="TreeGrafter"/>
</dbReference>
<evidence type="ECO:0000256" key="2">
    <source>
        <dbReference type="ARBA" id="ARBA00020581"/>
    </source>
</evidence>
<dbReference type="InterPro" id="IPR002661">
    <property type="entry name" value="Ribosome_recyc_fac"/>
</dbReference>
<dbReference type="Gene3D" id="1.10.132.20">
    <property type="entry name" value="Ribosome-recycling factor"/>
    <property type="match status" value="1"/>
</dbReference>
<dbReference type="EMBL" id="BLXT01002394">
    <property type="protein sequence ID" value="GFN93989.1"/>
    <property type="molecule type" value="Genomic_DNA"/>
</dbReference>
<dbReference type="Gene3D" id="3.30.1360.40">
    <property type="match status" value="1"/>
</dbReference>